<feature type="domain" description="Potassium channel" evidence="11">
    <location>
        <begin position="230"/>
        <end position="314"/>
    </location>
</feature>
<evidence type="ECO:0000256" key="6">
    <source>
        <dbReference type="ARBA" id="ARBA00023136"/>
    </source>
</evidence>
<feature type="domain" description="Potassium channel" evidence="11">
    <location>
        <begin position="132"/>
        <end position="192"/>
    </location>
</feature>
<feature type="transmembrane region" description="Helical" evidence="10">
    <location>
        <begin position="289"/>
        <end position="310"/>
    </location>
</feature>
<dbReference type="OrthoDB" id="419333at2759"/>
<feature type="transmembrane region" description="Helical" evidence="10">
    <location>
        <begin position="254"/>
        <end position="277"/>
    </location>
</feature>
<reference evidence="12" key="1">
    <citation type="submission" date="2022-03" db="EMBL/GenBank/DDBJ databases">
        <authorList>
            <person name="Sayadi A."/>
        </authorList>
    </citation>
    <scope>NUCLEOTIDE SEQUENCE</scope>
</reference>
<dbReference type="GO" id="GO:0030322">
    <property type="term" value="P:stabilization of membrane potential"/>
    <property type="evidence" value="ECO:0007669"/>
    <property type="project" value="TreeGrafter"/>
</dbReference>
<keyword evidence="3 8" id="KW-0812">Transmembrane</keyword>
<comment type="caution">
    <text evidence="12">The sequence shown here is derived from an EMBL/GenBank/DDBJ whole genome shotgun (WGS) entry which is preliminary data.</text>
</comment>
<sequence>MERRYKRGSSRSAGGTSMGSDHTPPQDPREKVKDCCRKIIAFMCTQLSVGALVFGYTLVGAVSFMHIEKGGENVKLKEVTKLRGVYSHKLYQVAEMCNIFEKRVFIREADYVLKEYQNLVVEVFRHGYDERKMSDVWTFPAALMYSLSIITMIGYGNMVPKTAYGKLATVIYALFGIPLYILYFLNVGDALAEGFRWIYRWMYKCGTESGNDVTESTKRIIVPSTACLWVIAAYVLTGAVMFGAWERWDFLDSIYFCVTSLCKLGFGDFVPGANIYAEAGSHNGNQTKLMINFVYILFGLGLVAMCYNLMREEIRRETEGV</sequence>
<dbReference type="GO" id="GO:0005886">
    <property type="term" value="C:plasma membrane"/>
    <property type="evidence" value="ECO:0007669"/>
    <property type="project" value="TreeGrafter"/>
</dbReference>
<keyword evidence="13" id="KW-1185">Reference proteome</keyword>
<feature type="compositionally biased region" description="Polar residues" evidence="9">
    <location>
        <begin position="10"/>
        <end position="20"/>
    </location>
</feature>
<dbReference type="Pfam" id="PF07885">
    <property type="entry name" value="Ion_trans_2"/>
    <property type="match status" value="2"/>
</dbReference>
<feature type="region of interest" description="Disordered" evidence="9">
    <location>
        <begin position="1"/>
        <end position="30"/>
    </location>
</feature>
<dbReference type="InterPro" id="IPR013099">
    <property type="entry name" value="K_chnl_dom"/>
</dbReference>
<gene>
    <name evidence="12" type="ORF">ACAOBT_LOCUS31240</name>
</gene>
<protein>
    <recommendedName>
        <fullName evidence="11">Potassium channel domain-containing protein</fullName>
    </recommendedName>
</protein>
<evidence type="ECO:0000313" key="13">
    <source>
        <dbReference type="Proteomes" id="UP001152888"/>
    </source>
</evidence>
<evidence type="ECO:0000256" key="3">
    <source>
        <dbReference type="ARBA" id="ARBA00022692"/>
    </source>
</evidence>
<dbReference type="SUPFAM" id="SSF81324">
    <property type="entry name" value="Voltage-gated potassium channels"/>
    <property type="match status" value="2"/>
</dbReference>
<name>A0A9P0M6B0_ACAOB</name>
<keyword evidence="7 8" id="KW-0407">Ion channel</keyword>
<evidence type="ECO:0000256" key="7">
    <source>
        <dbReference type="ARBA" id="ARBA00023303"/>
    </source>
</evidence>
<evidence type="ECO:0000256" key="1">
    <source>
        <dbReference type="ARBA" id="ARBA00004141"/>
    </source>
</evidence>
<keyword evidence="2 8" id="KW-0813">Transport</keyword>
<dbReference type="PRINTS" id="PR01333">
    <property type="entry name" value="2POREKCHANEL"/>
</dbReference>
<keyword evidence="4 10" id="KW-1133">Transmembrane helix</keyword>
<dbReference type="EMBL" id="CAKOFQ010007936">
    <property type="protein sequence ID" value="CAH2009979.1"/>
    <property type="molecule type" value="Genomic_DNA"/>
</dbReference>
<dbReference type="Proteomes" id="UP001152888">
    <property type="component" value="Unassembled WGS sequence"/>
</dbReference>
<dbReference type="GO" id="GO:0022841">
    <property type="term" value="F:potassium ion leak channel activity"/>
    <property type="evidence" value="ECO:0007669"/>
    <property type="project" value="TreeGrafter"/>
</dbReference>
<organism evidence="12 13">
    <name type="scientific">Acanthoscelides obtectus</name>
    <name type="common">Bean weevil</name>
    <name type="synonym">Bruchus obtectus</name>
    <dbReference type="NCBI Taxonomy" id="200917"/>
    <lineage>
        <taxon>Eukaryota</taxon>
        <taxon>Metazoa</taxon>
        <taxon>Ecdysozoa</taxon>
        <taxon>Arthropoda</taxon>
        <taxon>Hexapoda</taxon>
        <taxon>Insecta</taxon>
        <taxon>Pterygota</taxon>
        <taxon>Neoptera</taxon>
        <taxon>Endopterygota</taxon>
        <taxon>Coleoptera</taxon>
        <taxon>Polyphaga</taxon>
        <taxon>Cucujiformia</taxon>
        <taxon>Chrysomeloidea</taxon>
        <taxon>Chrysomelidae</taxon>
        <taxon>Bruchinae</taxon>
        <taxon>Bruchini</taxon>
        <taxon>Acanthoscelides</taxon>
    </lineage>
</organism>
<evidence type="ECO:0000256" key="4">
    <source>
        <dbReference type="ARBA" id="ARBA00022989"/>
    </source>
</evidence>
<feature type="transmembrane region" description="Helical" evidence="10">
    <location>
        <begin position="136"/>
        <end position="155"/>
    </location>
</feature>
<evidence type="ECO:0000256" key="10">
    <source>
        <dbReference type="SAM" id="Phobius"/>
    </source>
</evidence>
<dbReference type="PANTHER" id="PTHR11003">
    <property type="entry name" value="POTASSIUM CHANNEL, SUBFAMILY K"/>
    <property type="match status" value="1"/>
</dbReference>
<dbReference type="InterPro" id="IPR003280">
    <property type="entry name" value="2pore_dom_K_chnl"/>
</dbReference>
<accession>A0A9P0M6B0</accession>
<dbReference type="GO" id="GO:0015271">
    <property type="term" value="F:outward rectifier potassium channel activity"/>
    <property type="evidence" value="ECO:0007669"/>
    <property type="project" value="TreeGrafter"/>
</dbReference>
<dbReference type="Gene3D" id="1.10.287.70">
    <property type="match status" value="1"/>
</dbReference>
<evidence type="ECO:0000256" key="8">
    <source>
        <dbReference type="RuleBase" id="RU003857"/>
    </source>
</evidence>
<evidence type="ECO:0000256" key="5">
    <source>
        <dbReference type="ARBA" id="ARBA00023065"/>
    </source>
</evidence>
<dbReference type="PANTHER" id="PTHR11003:SF87">
    <property type="entry name" value="POTASSIUM CHANNEL DOMAIN-CONTAINING PROTEIN"/>
    <property type="match status" value="1"/>
</dbReference>
<evidence type="ECO:0000256" key="2">
    <source>
        <dbReference type="ARBA" id="ARBA00022448"/>
    </source>
</evidence>
<evidence type="ECO:0000313" key="12">
    <source>
        <dbReference type="EMBL" id="CAH2009979.1"/>
    </source>
</evidence>
<feature type="transmembrane region" description="Helical" evidence="10">
    <location>
        <begin position="39"/>
        <end position="67"/>
    </location>
</feature>
<keyword evidence="5 8" id="KW-0406">Ion transport</keyword>
<feature type="transmembrane region" description="Helical" evidence="10">
    <location>
        <begin position="220"/>
        <end position="242"/>
    </location>
</feature>
<feature type="transmembrane region" description="Helical" evidence="10">
    <location>
        <begin position="167"/>
        <end position="185"/>
    </location>
</feature>
<proteinExistence type="inferred from homology"/>
<dbReference type="AlphaFoldDB" id="A0A9P0M6B0"/>
<keyword evidence="6 10" id="KW-0472">Membrane</keyword>
<comment type="similarity">
    <text evidence="8">Belongs to the two pore domain potassium channel (TC 1.A.1.8) family.</text>
</comment>
<evidence type="ECO:0000259" key="11">
    <source>
        <dbReference type="Pfam" id="PF07885"/>
    </source>
</evidence>
<comment type="subcellular location">
    <subcellularLocation>
        <location evidence="1">Membrane</location>
        <topology evidence="1">Multi-pass membrane protein</topology>
    </subcellularLocation>
</comment>
<evidence type="ECO:0000256" key="9">
    <source>
        <dbReference type="SAM" id="MobiDB-lite"/>
    </source>
</evidence>